<dbReference type="AlphaFoldDB" id="A0A3M2RKU6"/>
<gene>
    <name evidence="1" type="ORF">DOQ08_00470</name>
</gene>
<name>A0A3M2RKU6_9GAMM</name>
<evidence type="ECO:0000313" key="1">
    <source>
        <dbReference type="EMBL" id="RMJ05794.1"/>
    </source>
</evidence>
<proteinExistence type="predicted"/>
<keyword evidence="2" id="KW-1185">Reference proteome</keyword>
<dbReference type="EMBL" id="QMDL01000001">
    <property type="protein sequence ID" value="RMJ05794.1"/>
    <property type="molecule type" value="Genomic_DNA"/>
</dbReference>
<sequence length="46" mass="5247">MPALSNARTKRLQAIAFKQFIFNLLRGMNNEGHNEDLIEALALFTK</sequence>
<comment type="caution">
    <text evidence="1">The sequence shown here is derived from an EMBL/GenBank/DDBJ whole genome shotgun (WGS) entry which is preliminary data.</text>
</comment>
<protein>
    <submittedName>
        <fullName evidence="1">Uncharacterized protein</fullName>
    </submittedName>
</protein>
<organism evidence="1 2">
    <name type="scientific">Marinobacter litoralis</name>
    <dbReference type="NCBI Taxonomy" id="187981"/>
    <lineage>
        <taxon>Bacteria</taxon>
        <taxon>Pseudomonadati</taxon>
        <taxon>Pseudomonadota</taxon>
        <taxon>Gammaproteobacteria</taxon>
        <taxon>Pseudomonadales</taxon>
        <taxon>Marinobacteraceae</taxon>
        <taxon>Marinobacter</taxon>
    </lineage>
</organism>
<dbReference type="Proteomes" id="UP000265903">
    <property type="component" value="Unassembled WGS sequence"/>
</dbReference>
<reference evidence="1 2" key="1">
    <citation type="submission" date="2018-08" db="EMBL/GenBank/DDBJ databases">
        <title>Whole Genome Sequence of the Moderate Halophilic Marine Bacterium Marinobacter litoralis Sw-45.</title>
        <authorList>
            <person name="Musa H."/>
        </authorList>
    </citation>
    <scope>NUCLEOTIDE SEQUENCE [LARGE SCALE GENOMIC DNA]</scope>
    <source>
        <strain evidence="1 2">Sw-45</strain>
    </source>
</reference>
<accession>A0A3M2RKU6</accession>
<evidence type="ECO:0000313" key="2">
    <source>
        <dbReference type="Proteomes" id="UP000265903"/>
    </source>
</evidence>